<dbReference type="CDD" id="cd14777">
    <property type="entry name" value="Yhb1-globin-like"/>
    <property type="match status" value="1"/>
</dbReference>
<dbReference type="GO" id="GO:0046210">
    <property type="term" value="P:nitric oxide catabolic process"/>
    <property type="evidence" value="ECO:0007669"/>
    <property type="project" value="TreeGrafter"/>
</dbReference>
<dbReference type="FunFam" id="1.10.490.10:FF:000003">
    <property type="entry name" value="Flavohemoprotein"/>
    <property type="match status" value="1"/>
</dbReference>
<dbReference type="EC" id="1.14.12.17" evidence="2"/>
<comment type="similarity">
    <text evidence="1">In the C-terminal section; belongs to the flavoprotein pyridine nucleotide cytochrome reductase family.</text>
</comment>
<evidence type="ECO:0000256" key="2">
    <source>
        <dbReference type="ARBA" id="ARBA00012229"/>
    </source>
</evidence>
<keyword evidence="6" id="KW-0408">Iron</keyword>
<evidence type="ECO:0000256" key="9">
    <source>
        <dbReference type="ARBA" id="ARBA00049433"/>
    </source>
</evidence>
<evidence type="ECO:0000256" key="7">
    <source>
        <dbReference type="ARBA" id="ARBA00023027"/>
    </source>
</evidence>
<dbReference type="PROSITE" id="PS51384">
    <property type="entry name" value="FAD_FR"/>
    <property type="match status" value="1"/>
</dbReference>
<feature type="domain" description="Globin" evidence="11">
    <location>
        <begin position="2"/>
        <end position="139"/>
    </location>
</feature>
<dbReference type="SUPFAM" id="SSF52343">
    <property type="entry name" value="Ferredoxin reductase-like, C-terminal NADP-linked domain"/>
    <property type="match status" value="1"/>
</dbReference>
<comment type="catalytic activity">
    <reaction evidence="8">
        <text>2 nitric oxide + NADH + 2 O2 = 2 nitrate + NAD(+) + H(+)</text>
        <dbReference type="Rhea" id="RHEA:19469"/>
        <dbReference type="ChEBI" id="CHEBI:15378"/>
        <dbReference type="ChEBI" id="CHEBI:15379"/>
        <dbReference type="ChEBI" id="CHEBI:16480"/>
        <dbReference type="ChEBI" id="CHEBI:17632"/>
        <dbReference type="ChEBI" id="CHEBI:57540"/>
        <dbReference type="ChEBI" id="CHEBI:57945"/>
        <dbReference type="EC" id="1.14.12.17"/>
    </reaction>
</comment>
<dbReference type="InterPro" id="IPR000971">
    <property type="entry name" value="Globin"/>
</dbReference>
<dbReference type="InterPro" id="IPR017938">
    <property type="entry name" value="Riboflavin_synthase-like_b-brl"/>
</dbReference>
<dbReference type="InterPro" id="IPR017927">
    <property type="entry name" value="FAD-bd_FR_type"/>
</dbReference>
<dbReference type="Gene3D" id="2.40.30.10">
    <property type="entry name" value="Translation factors"/>
    <property type="match status" value="1"/>
</dbReference>
<dbReference type="GO" id="GO:0071949">
    <property type="term" value="F:FAD binding"/>
    <property type="evidence" value="ECO:0007669"/>
    <property type="project" value="TreeGrafter"/>
</dbReference>
<gene>
    <name evidence="13" type="ORF">VCS650_LOCUS1731</name>
</gene>
<evidence type="ECO:0000259" key="11">
    <source>
        <dbReference type="PROSITE" id="PS01033"/>
    </source>
</evidence>
<evidence type="ECO:0000313" key="13">
    <source>
        <dbReference type="EMBL" id="CAF0759597.1"/>
    </source>
</evidence>
<evidence type="ECO:0000313" key="14">
    <source>
        <dbReference type="Proteomes" id="UP000663891"/>
    </source>
</evidence>
<proteinExistence type="inferred from homology"/>
<evidence type="ECO:0000256" key="6">
    <source>
        <dbReference type="ARBA" id="ARBA00023004"/>
    </source>
</evidence>
<dbReference type="GO" id="GO:0046872">
    <property type="term" value="F:metal ion binding"/>
    <property type="evidence" value="ECO:0007669"/>
    <property type="project" value="UniProtKB-KW"/>
</dbReference>
<evidence type="ECO:0000259" key="12">
    <source>
        <dbReference type="PROSITE" id="PS51384"/>
    </source>
</evidence>
<dbReference type="EMBL" id="CAJNON010000008">
    <property type="protein sequence ID" value="CAF0759597.1"/>
    <property type="molecule type" value="Genomic_DNA"/>
</dbReference>
<dbReference type="Gene3D" id="1.10.490.10">
    <property type="entry name" value="Globins"/>
    <property type="match status" value="1"/>
</dbReference>
<feature type="domain" description="FAD-binding FR-type" evidence="12">
    <location>
        <begin position="152"/>
        <end position="260"/>
    </location>
</feature>
<keyword evidence="5" id="KW-0479">Metal-binding</keyword>
<dbReference type="GO" id="GO:0020037">
    <property type="term" value="F:heme binding"/>
    <property type="evidence" value="ECO:0007669"/>
    <property type="project" value="InterPro"/>
</dbReference>
<evidence type="ECO:0000256" key="3">
    <source>
        <dbReference type="ARBA" id="ARBA00022575"/>
    </source>
</evidence>
<evidence type="ECO:0000256" key="4">
    <source>
        <dbReference type="ARBA" id="ARBA00022617"/>
    </source>
</evidence>
<reference evidence="13" key="1">
    <citation type="submission" date="2021-02" db="EMBL/GenBank/DDBJ databases">
        <authorList>
            <person name="Nowell W R."/>
        </authorList>
    </citation>
    <scope>NUCLEOTIDE SEQUENCE</scope>
</reference>
<name>A0A813PXZ8_9BILA</name>
<dbReference type="SUPFAM" id="SSF46458">
    <property type="entry name" value="Globin-like"/>
    <property type="match status" value="1"/>
</dbReference>
<dbReference type="SUPFAM" id="SSF63380">
    <property type="entry name" value="Riboflavin synthase domain-like"/>
    <property type="match status" value="1"/>
</dbReference>
<dbReference type="PANTHER" id="PTHR43396:SF3">
    <property type="entry name" value="FLAVOHEMOPROTEIN"/>
    <property type="match status" value="1"/>
</dbReference>
<evidence type="ECO:0000256" key="8">
    <source>
        <dbReference type="ARBA" id="ARBA00048649"/>
    </source>
</evidence>
<dbReference type="InterPro" id="IPR039261">
    <property type="entry name" value="FNR_nucleotide-bd"/>
</dbReference>
<dbReference type="AlphaFoldDB" id="A0A813PXZ8"/>
<keyword evidence="4 10" id="KW-0349">Heme</keyword>
<evidence type="ECO:0000256" key="5">
    <source>
        <dbReference type="ARBA" id="ARBA00022723"/>
    </source>
</evidence>
<comment type="catalytic activity">
    <reaction evidence="9">
        <text>2 nitric oxide + NADPH + 2 O2 = 2 nitrate + NADP(+) + H(+)</text>
        <dbReference type="Rhea" id="RHEA:19465"/>
        <dbReference type="ChEBI" id="CHEBI:15378"/>
        <dbReference type="ChEBI" id="CHEBI:15379"/>
        <dbReference type="ChEBI" id="CHEBI:16480"/>
        <dbReference type="ChEBI" id="CHEBI:17632"/>
        <dbReference type="ChEBI" id="CHEBI:57783"/>
        <dbReference type="ChEBI" id="CHEBI:58349"/>
        <dbReference type="EC" id="1.14.12.17"/>
    </reaction>
</comment>
<evidence type="ECO:0000256" key="1">
    <source>
        <dbReference type="ARBA" id="ARBA00006401"/>
    </source>
</evidence>
<sequence>MSLTEEQKQIIKSTAPVLKENGKEITSIFYKQLFKAHPELLNMFNQTNQKIGTQPLALANTVYFAAENIDNLGVLMPQIQHIAHKHRALMVQSEHYPIVGKYLLQAIKEFLAEKATSEILDAWSDTYNIIASIFINIEKNLYDKFNQDPRDKGFNSFTIVKKEKIANGPIISFKLERTNGGKMYNYHPGQYLTLHVKKGNYYHNRHYSLTQPFDGRSYCIAIKQENDRQPKGIISNEIINNYRIGDKILASFPAGTFSLIKDAKHHLFIASGVGVTVFSSLIQTLYKKGKSNIVTLIHCVPSQGHAAFASQMRSILNPNQYHLLLQGRYLLQNLINDIIKQDTHVYICGSISFMNKVQDYLIECNHPISHIHTEAFRPSLSLIKNAVKNQSNTKSL</sequence>
<evidence type="ECO:0000256" key="10">
    <source>
        <dbReference type="RuleBase" id="RU000356"/>
    </source>
</evidence>
<comment type="caution">
    <text evidence="13">The sequence shown here is derived from an EMBL/GenBank/DDBJ whole genome shotgun (WGS) entry which is preliminary data.</text>
</comment>
<dbReference type="InterPro" id="IPR012292">
    <property type="entry name" value="Globin/Proto"/>
</dbReference>
<dbReference type="GO" id="GO:0071500">
    <property type="term" value="P:cellular response to nitrosative stress"/>
    <property type="evidence" value="ECO:0007669"/>
    <property type="project" value="TreeGrafter"/>
</dbReference>
<keyword evidence="7" id="KW-0520">NAD</keyword>
<protein>
    <recommendedName>
        <fullName evidence="2">nitric oxide dioxygenase</fullName>
        <ecNumber evidence="2">1.14.12.17</ecNumber>
    </recommendedName>
</protein>
<dbReference type="Pfam" id="PF00042">
    <property type="entry name" value="Globin"/>
    <property type="match status" value="1"/>
</dbReference>
<accession>A0A813PXZ8</accession>
<organism evidence="13 14">
    <name type="scientific">Adineta steineri</name>
    <dbReference type="NCBI Taxonomy" id="433720"/>
    <lineage>
        <taxon>Eukaryota</taxon>
        <taxon>Metazoa</taxon>
        <taxon>Spiralia</taxon>
        <taxon>Gnathifera</taxon>
        <taxon>Rotifera</taxon>
        <taxon>Eurotatoria</taxon>
        <taxon>Bdelloidea</taxon>
        <taxon>Adinetida</taxon>
        <taxon>Adinetidae</taxon>
        <taxon>Adineta</taxon>
    </lineage>
</organism>
<keyword evidence="3" id="KW-0216">Detoxification</keyword>
<dbReference type="GO" id="GO:0009636">
    <property type="term" value="P:response to toxic substance"/>
    <property type="evidence" value="ECO:0007669"/>
    <property type="project" value="UniProtKB-KW"/>
</dbReference>
<dbReference type="GO" id="GO:0019825">
    <property type="term" value="F:oxygen binding"/>
    <property type="evidence" value="ECO:0007669"/>
    <property type="project" value="InterPro"/>
</dbReference>
<dbReference type="PROSITE" id="PS01033">
    <property type="entry name" value="GLOBIN"/>
    <property type="match status" value="1"/>
</dbReference>
<comment type="similarity">
    <text evidence="10">Belongs to the globin family.</text>
</comment>
<dbReference type="Gene3D" id="3.40.50.80">
    <property type="entry name" value="Nucleotide-binding domain of ferredoxin-NADP reductase (FNR) module"/>
    <property type="match status" value="1"/>
</dbReference>
<dbReference type="GO" id="GO:0008941">
    <property type="term" value="F:nitric oxide dioxygenase NAD(P)H activity"/>
    <property type="evidence" value="ECO:0007669"/>
    <property type="project" value="UniProtKB-EC"/>
</dbReference>
<dbReference type="InterPro" id="IPR009050">
    <property type="entry name" value="Globin-like_sf"/>
</dbReference>
<dbReference type="GO" id="GO:0005344">
    <property type="term" value="F:oxygen carrier activity"/>
    <property type="evidence" value="ECO:0007669"/>
    <property type="project" value="UniProtKB-KW"/>
</dbReference>
<dbReference type="OrthoDB" id="436496at2759"/>
<dbReference type="Proteomes" id="UP000663891">
    <property type="component" value="Unassembled WGS sequence"/>
</dbReference>
<keyword evidence="10" id="KW-0813">Transport</keyword>
<keyword evidence="10" id="KW-0561">Oxygen transport</keyword>
<dbReference type="PANTHER" id="PTHR43396">
    <property type="entry name" value="FLAVOHEMOPROTEIN"/>
    <property type="match status" value="1"/>
</dbReference>
<dbReference type="PRINTS" id="PR00409">
    <property type="entry name" value="PHDIOXRDTASE"/>
</dbReference>